<evidence type="ECO:0000256" key="6">
    <source>
        <dbReference type="ARBA" id="ARBA00022801"/>
    </source>
</evidence>
<dbReference type="EMBL" id="JACEMT010000050">
    <property type="protein sequence ID" value="MBA4502843.1"/>
    <property type="molecule type" value="Genomic_DNA"/>
</dbReference>
<dbReference type="PANTHER" id="PTHR46018">
    <property type="entry name" value="ZINC PHOSPHODIESTERASE ELAC PROTEIN 1"/>
    <property type="match status" value="1"/>
</dbReference>
<dbReference type="Pfam" id="PF23023">
    <property type="entry name" value="Anti-Pycsar_Apyc1"/>
    <property type="match status" value="1"/>
</dbReference>
<evidence type="ECO:0000256" key="7">
    <source>
        <dbReference type="ARBA" id="ARBA00022833"/>
    </source>
</evidence>
<comment type="subunit">
    <text evidence="1 8">Homodimer.</text>
</comment>
<dbReference type="RefSeq" id="WP_181740016.1">
    <property type="nucleotide sequence ID" value="NZ_JACEMT010000050.1"/>
</dbReference>
<comment type="cofactor">
    <cofactor evidence="8">
        <name>Zn(2+)</name>
        <dbReference type="ChEBI" id="CHEBI:29105"/>
    </cofactor>
    <text evidence="8">Binds 2 Zn(2+) ions.</text>
</comment>
<organism evidence="10 11">
    <name type="scientific">Marinobacterium marinum</name>
    <dbReference type="NCBI Taxonomy" id="2756129"/>
    <lineage>
        <taxon>Bacteria</taxon>
        <taxon>Pseudomonadati</taxon>
        <taxon>Pseudomonadota</taxon>
        <taxon>Gammaproteobacteria</taxon>
        <taxon>Oceanospirillales</taxon>
        <taxon>Oceanospirillaceae</taxon>
        <taxon>Marinobacterium</taxon>
    </lineage>
</organism>
<reference evidence="10 11" key="1">
    <citation type="submission" date="2020-07" db="EMBL/GenBank/DDBJ databases">
        <title>Bacterium isolated from marien macroalgae.</title>
        <authorList>
            <person name="Zhu K."/>
            <person name="Lu D."/>
            <person name="Du Z."/>
        </authorList>
    </citation>
    <scope>NUCLEOTIDE SEQUENCE [LARGE SCALE GENOMIC DNA]</scope>
    <source>
        <strain evidence="10 11">3-1745</strain>
    </source>
</reference>
<keyword evidence="11" id="KW-1185">Reference proteome</keyword>
<sequence>MKITLLGTSSGTPTRQRNVSATAVQPERGKAWVLVDCGEATQHQLLRTGLSLLQLKVILITHVHGDHCYGLPGVLASCQLNGRTAPLTLVGPAAVWRYIQAVIELTELHLEYPLEFVEVSDQLQLPCGPFDITAAVLSHRTECWGYRLEEVAVTRRLDTVRLNAEGIEPSACYSRLYRGERVRLGDGRELEGRDYWMPAHAARAVVVAGDNDRPELLAEACCGVQLLVHEATYTEAVLQRVGPGPGHSCAAQVARFAETQGLPALLLTHFSPRYLLHPKRPKDLSIESLRDEAEQYYSGRLHLGQDFDTYSIARNGEVSKLPE</sequence>
<evidence type="ECO:0000256" key="3">
    <source>
        <dbReference type="ARBA" id="ARBA00022722"/>
    </source>
</evidence>
<dbReference type="InterPro" id="IPR036866">
    <property type="entry name" value="RibonucZ/Hydroxyglut_hydro"/>
</dbReference>
<dbReference type="AlphaFoldDB" id="A0A7W2AD61"/>
<evidence type="ECO:0000313" key="11">
    <source>
        <dbReference type="Proteomes" id="UP000538931"/>
    </source>
</evidence>
<keyword evidence="2 8" id="KW-0819">tRNA processing</keyword>
<feature type="binding site" evidence="8">
    <location>
        <position position="210"/>
    </location>
    <ligand>
        <name>Zn(2+)</name>
        <dbReference type="ChEBI" id="CHEBI:29105"/>
        <label>2</label>
        <note>catalytic</note>
    </ligand>
</feature>
<dbReference type="CDD" id="cd07717">
    <property type="entry name" value="RNaseZ_ZiPD-like_MBL-fold"/>
    <property type="match status" value="1"/>
</dbReference>
<comment type="similarity">
    <text evidence="8">Belongs to the RNase Z family.</text>
</comment>
<gene>
    <name evidence="8" type="primary">rnz</name>
    <name evidence="10" type="ORF">H1S06_10765</name>
</gene>
<dbReference type="InterPro" id="IPR001279">
    <property type="entry name" value="Metallo-B-lactamas"/>
</dbReference>
<dbReference type="GO" id="GO:0008270">
    <property type="term" value="F:zinc ion binding"/>
    <property type="evidence" value="ECO:0007669"/>
    <property type="project" value="UniProtKB-UniRule"/>
</dbReference>
<evidence type="ECO:0000313" key="10">
    <source>
        <dbReference type="EMBL" id="MBA4502843.1"/>
    </source>
</evidence>
<evidence type="ECO:0000256" key="2">
    <source>
        <dbReference type="ARBA" id="ARBA00022694"/>
    </source>
</evidence>
<dbReference type="Gene3D" id="3.60.15.10">
    <property type="entry name" value="Ribonuclease Z/Hydroxyacylglutathione hydrolase-like"/>
    <property type="match status" value="1"/>
</dbReference>
<feature type="binding site" evidence="8">
    <location>
        <position position="67"/>
    </location>
    <ligand>
        <name>Zn(2+)</name>
        <dbReference type="ChEBI" id="CHEBI:29105"/>
        <label>2</label>
        <note>catalytic</note>
    </ligand>
</feature>
<feature type="active site" description="Proton acceptor" evidence="8">
    <location>
        <position position="66"/>
    </location>
</feature>
<keyword evidence="6 8" id="KW-0378">Hydrolase</keyword>
<evidence type="ECO:0000256" key="5">
    <source>
        <dbReference type="ARBA" id="ARBA00022759"/>
    </source>
</evidence>
<dbReference type="PANTHER" id="PTHR46018:SF2">
    <property type="entry name" value="ZINC PHOSPHODIESTERASE ELAC PROTEIN 1"/>
    <property type="match status" value="1"/>
</dbReference>
<comment type="catalytic activity">
    <reaction evidence="8">
        <text>Endonucleolytic cleavage of RNA, removing extra 3' nucleotides from tRNA precursor, generating 3' termini of tRNAs. A 3'-hydroxy group is left at the tRNA terminus and a 5'-phosphoryl group is left at the trailer molecule.</text>
        <dbReference type="EC" id="3.1.26.11"/>
    </reaction>
</comment>
<keyword evidence="5 8" id="KW-0255">Endonuclease</keyword>
<feature type="binding site" evidence="8">
    <location>
        <position position="210"/>
    </location>
    <ligand>
        <name>Zn(2+)</name>
        <dbReference type="ChEBI" id="CHEBI:29105"/>
        <label>1</label>
        <note>catalytic</note>
    </ligand>
</feature>
<keyword evidence="7 8" id="KW-0862">Zinc</keyword>
<feature type="binding site" evidence="8">
    <location>
        <position position="139"/>
    </location>
    <ligand>
        <name>Zn(2+)</name>
        <dbReference type="ChEBI" id="CHEBI:29105"/>
        <label>1</label>
        <note>catalytic</note>
    </ligand>
</feature>
<dbReference type="Proteomes" id="UP000538931">
    <property type="component" value="Unassembled WGS sequence"/>
</dbReference>
<feature type="binding site" evidence="8">
    <location>
        <position position="66"/>
    </location>
    <ligand>
        <name>Zn(2+)</name>
        <dbReference type="ChEBI" id="CHEBI:29105"/>
        <label>2</label>
        <note>catalytic</note>
    </ligand>
</feature>
<comment type="function">
    <text evidence="8">Zinc phosphodiesterase, which displays some tRNA 3'-processing endonuclease activity. Probably involved in tRNA maturation, by removing a 3'-trailer from precursor tRNA.</text>
</comment>
<dbReference type="SUPFAM" id="SSF56281">
    <property type="entry name" value="Metallo-hydrolase/oxidoreductase"/>
    <property type="match status" value="1"/>
</dbReference>
<feature type="binding site" evidence="8">
    <location>
        <position position="269"/>
    </location>
    <ligand>
        <name>Zn(2+)</name>
        <dbReference type="ChEBI" id="CHEBI:29105"/>
        <label>2</label>
        <note>catalytic</note>
    </ligand>
</feature>
<evidence type="ECO:0000256" key="8">
    <source>
        <dbReference type="HAMAP-Rule" id="MF_01818"/>
    </source>
</evidence>
<evidence type="ECO:0000256" key="4">
    <source>
        <dbReference type="ARBA" id="ARBA00022723"/>
    </source>
</evidence>
<dbReference type="EC" id="3.1.26.11" evidence="8"/>
<dbReference type="GO" id="GO:0042781">
    <property type="term" value="F:3'-tRNA processing endoribonuclease activity"/>
    <property type="evidence" value="ECO:0007669"/>
    <property type="project" value="UniProtKB-UniRule"/>
</dbReference>
<protein>
    <recommendedName>
        <fullName evidence="8">Ribonuclease Z</fullName>
        <shortName evidence="8">RNase Z</shortName>
        <ecNumber evidence="8">3.1.26.11</ecNumber>
    </recommendedName>
    <alternativeName>
        <fullName evidence="8">tRNA 3 endonuclease</fullName>
    </alternativeName>
    <alternativeName>
        <fullName evidence="8">tRNase Z</fullName>
    </alternativeName>
</protein>
<evidence type="ECO:0000259" key="9">
    <source>
        <dbReference type="SMART" id="SM00849"/>
    </source>
</evidence>
<dbReference type="HAMAP" id="MF_01818">
    <property type="entry name" value="RNase_Z_BN"/>
    <property type="match status" value="1"/>
</dbReference>
<dbReference type="SMART" id="SM00849">
    <property type="entry name" value="Lactamase_B"/>
    <property type="match status" value="1"/>
</dbReference>
<feature type="binding site" evidence="8">
    <location>
        <position position="64"/>
    </location>
    <ligand>
        <name>Zn(2+)</name>
        <dbReference type="ChEBI" id="CHEBI:29105"/>
        <label>1</label>
        <note>catalytic</note>
    </ligand>
</feature>
<name>A0A7W2AD61_9GAMM</name>
<accession>A0A7W2AD61</accession>
<feature type="binding site" evidence="8">
    <location>
        <position position="62"/>
    </location>
    <ligand>
        <name>Zn(2+)</name>
        <dbReference type="ChEBI" id="CHEBI:29105"/>
        <label>1</label>
        <note>catalytic</note>
    </ligand>
</feature>
<keyword evidence="3 8" id="KW-0540">Nuclease</keyword>
<keyword evidence="4 8" id="KW-0479">Metal-binding</keyword>
<dbReference type="InterPro" id="IPR013471">
    <property type="entry name" value="RNase_Z/BN"/>
</dbReference>
<proteinExistence type="inferred from homology"/>
<comment type="caution">
    <text evidence="10">The sequence shown here is derived from an EMBL/GenBank/DDBJ whole genome shotgun (WGS) entry which is preliminary data.</text>
</comment>
<feature type="domain" description="Metallo-beta-lactamase" evidence="9">
    <location>
        <begin position="18"/>
        <end position="224"/>
    </location>
</feature>
<evidence type="ECO:0000256" key="1">
    <source>
        <dbReference type="ARBA" id="ARBA00011738"/>
    </source>
</evidence>